<feature type="coiled-coil region" evidence="1">
    <location>
        <begin position="46"/>
        <end position="73"/>
    </location>
</feature>
<dbReference type="Proteomes" id="UP000027238">
    <property type="component" value="Unassembled WGS sequence"/>
</dbReference>
<dbReference type="InterPro" id="IPR046347">
    <property type="entry name" value="bZIP_sf"/>
</dbReference>
<feature type="region of interest" description="Disordered" evidence="2">
    <location>
        <begin position="111"/>
        <end position="151"/>
    </location>
</feature>
<evidence type="ECO:0000256" key="2">
    <source>
        <dbReference type="SAM" id="MobiDB-lite"/>
    </source>
</evidence>
<evidence type="ECO:0000313" key="3">
    <source>
        <dbReference type="EMBL" id="KDN60834.1"/>
    </source>
</evidence>
<comment type="caution">
    <text evidence="3">The sequence shown here is derived from an EMBL/GenBank/DDBJ whole genome shotgun (WGS) entry which is preliminary data.</text>
</comment>
<organism evidence="3 4">
    <name type="scientific">Colletotrichum sublineola</name>
    <name type="common">Sorghum anthracnose fungus</name>
    <dbReference type="NCBI Taxonomy" id="1173701"/>
    <lineage>
        <taxon>Eukaryota</taxon>
        <taxon>Fungi</taxon>
        <taxon>Dikarya</taxon>
        <taxon>Ascomycota</taxon>
        <taxon>Pezizomycotina</taxon>
        <taxon>Sordariomycetes</taxon>
        <taxon>Hypocreomycetidae</taxon>
        <taxon>Glomerellales</taxon>
        <taxon>Glomerellaceae</taxon>
        <taxon>Colletotrichum</taxon>
        <taxon>Colletotrichum graminicola species complex</taxon>
    </lineage>
</organism>
<proteinExistence type="predicted"/>
<reference evidence="4" key="1">
    <citation type="journal article" date="2014" name="Genome Announc.">
        <title>Draft genome sequence of Colletotrichum sublineola, a destructive pathogen of cultivated sorghum.</title>
        <authorList>
            <person name="Baroncelli R."/>
            <person name="Sanz-Martin J.M."/>
            <person name="Rech G.E."/>
            <person name="Sukno S.A."/>
            <person name="Thon M.R."/>
        </authorList>
    </citation>
    <scope>NUCLEOTIDE SEQUENCE [LARGE SCALE GENOMIC DNA]</scope>
    <source>
        <strain evidence="4">TX430BB</strain>
    </source>
</reference>
<dbReference type="CDD" id="cd14688">
    <property type="entry name" value="bZIP_YAP"/>
    <property type="match status" value="1"/>
</dbReference>
<dbReference type="OrthoDB" id="4737775at2759"/>
<dbReference type="AlphaFoldDB" id="A0A066WZI8"/>
<evidence type="ECO:0000256" key="1">
    <source>
        <dbReference type="SAM" id="Coils"/>
    </source>
</evidence>
<dbReference type="GO" id="GO:0003700">
    <property type="term" value="F:DNA-binding transcription factor activity"/>
    <property type="evidence" value="ECO:0007669"/>
    <property type="project" value="InterPro"/>
</dbReference>
<name>A0A066WZI8_COLSU</name>
<keyword evidence="4" id="KW-1185">Reference proteome</keyword>
<dbReference type="EMBL" id="JMSE01001468">
    <property type="protein sequence ID" value="KDN60834.1"/>
    <property type="molecule type" value="Genomic_DNA"/>
</dbReference>
<sequence>MSPADAEVRFTGVEKGMGFSRRDVIADDPAQARRRARGVIAQREYRKRHASKVQTLQDENRKLKDAITEIHRASRGCDAIPDHLRTALSKARELAGIGDEVAVAYEDMGSDGAGQVARSPSAQPAQLTPSPPAADMAADFGSLPEDEARGGKLSPRLDYGLWLETDRLVRVMEPPLDIMPYIGAGARTMPGYIFWSTVDYTVDLWNSRSAPPAIRHLDRIFSPSRPLADREYVVSLAQARLDYRRKGYMFRTLSEQFDRSAVVGLYKVVLHDWETKGVPPRWWKTPEEVAENLLSQLTPDEAARFQAVLEGRGTRADEEMMRTMSAWLVQNFFCFGNGPRWNNIGVSVALGSWIGALRKGAAGVGEAFSLSTETPS</sequence>
<dbReference type="STRING" id="1173701.A0A066WZI8"/>
<gene>
    <name evidence="3" type="ORF">CSUB01_08146</name>
</gene>
<accession>A0A066WZI8</accession>
<dbReference type="SUPFAM" id="SSF57959">
    <property type="entry name" value="Leucine zipper domain"/>
    <property type="match status" value="1"/>
</dbReference>
<keyword evidence="1" id="KW-0175">Coiled coil</keyword>
<protein>
    <submittedName>
        <fullName evidence="3">Uncharacterized protein</fullName>
    </submittedName>
</protein>
<feature type="compositionally biased region" description="Polar residues" evidence="2">
    <location>
        <begin position="118"/>
        <end position="128"/>
    </location>
</feature>
<dbReference type="eggNOG" id="ENOG502SWBD">
    <property type="taxonomic scope" value="Eukaryota"/>
</dbReference>
<dbReference type="HOGENOM" id="CLU_043982_0_0_1"/>
<dbReference type="OMA" id="TLYWACT"/>
<evidence type="ECO:0000313" key="4">
    <source>
        <dbReference type="Proteomes" id="UP000027238"/>
    </source>
</evidence>